<sequence>MRKIALLLFVVILLLSACQSKDPKAITIEELLSAFEEQELSLKKSNLKDSIFGMVLNGVSPSFYELDGKLLTVYIYQSPSEREKGLEDFRKKTATMNTVSYKVYEVRNVLIFYVYERDLPYELNKKIQMIIENLIQEQLLS</sequence>
<dbReference type="PROSITE" id="PS51257">
    <property type="entry name" value="PROKAR_LIPOPROTEIN"/>
    <property type="match status" value="1"/>
</dbReference>
<evidence type="ECO:0000313" key="2">
    <source>
        <dbReference type="EMBL" id="KGR73575.1"/>
    </source>
</evidence>
<keyword evidence="3" id="KW-1185">Reference proteome</keyword>
<dbReference type="RefSeq" id="WP_036190383.1">
    <property type="nucleotide sequence ID" value="NZ_AVDA01000045.1"/>
</dbReference>
<gene>
    <name evidence="2" type="ORF">CD29_19520</name>
</gene>
<dbReference type="OrthoDB" id="2886580at2"/>
<dbReference type="STRING" id="1384049.CD29_19520"/>
<dbReference type="Proteomes" id="UP000030416">
    <property type="component" value="Unassembled WGS sequence"/>
</dbReference>
<dbReference type="EMBL" id="JPVN01000045">
    <property type="protein sequence ID" value="KGR73575.1"/>
    <property type="molecule type" value="Genomic_DNA"/>
</dbReference>
<organism evidence="2 3">
    <name type="scientific">Ureibacillus manganicus DSM 26584</name>
    <dbReference type="NCBI Taxonomy" id="1384049"/>
    <lineage>
        <taxon>Bacteria</taxon>
        <taxon>Bacillati</taxon>
        <taxon>Bacillota</taxon>
        <taxon>Bacilli</taxon>
        <taxon>Bacillales</taxon>
        <taxon>Caryophanaceae</taxon>
        <taxon>Ureibacillus</taxon>
    </lineage>
</organism>
<name>A0A0A3HQR9_9BACL</name>
<feature type="signal peptide" evidence="1">
    <location>
        <begin position="1"/>
        <end position="20"/>
    </location>
</feature>
<proteinExistence type="predicted"/>
<dbReference type="AlphaFoldDB" id="A0A0A3HQR9"/>
<evidence type="ECO:0000313" key="3">
    <source>
        <dbReference type="Proteomes" id="UP000030416"/>
    </source>
</evidence>
<evidence type="ECO:0008006" key="4">
    <source>
        <dbReference type="Google" id="ProtNLM"/>
    </source>
</evidence>
<feature type="chain" id="PRO_5038638996" description="Sporulation protein" evidence="1">
    <location>
        <begin position="21"/>
        <end position="141"/>
    </location>
</feature>
<evidence type="ECO:0000256" key="1">
    <source>
        <dbReference type="SAM" id="SignalP"/>
    </source>
</evidence>
<keyword evidence="1" id="KW-0732">Signal</keyword>
<reference evidence="2 3" key="1">
    <citation type="submission" date="2014-02" db="EMBL/GenBank/DDBJ databases">
        <title>Draft genome sequence of Lysinibacillus manganicus DSM 26584T.</title>
        <authorList>
            <person name="Zhang F."/>
            <person name="Wang G."/>
            <person name="Zhang L."/>
        </authorList>
    </citation>
    <scope>NUCLEOTIDE SEQUENCE [LARGE SCALE GENOMIC DNA]</scope>
    <source>
        <strain evidence="2 3">DSM 26584</strain>
    </source>
</reference>
<accession>A0A0A3HQR9</accession>
<protein>
    <recommendedName>
        <fullName evidence="4">Sporulation protein</fullName>
    </recommendedName>
</protein>
<comment type="caution">
    <text evidence="2">The sequence shown here is derived from an EMBL/GenBank/DDBJ whole genome shotgun (WGS) entry which is preliminary data.</text>
</comment>
<dbReference type="eggNOG" id="ENOG5033E14">
    <property type="taxonomic scope" value="Bacteria"/>
</dbReference>